<dbReference type="InterPro" id="IPR029058">
    <property type="entry name" value="AB_hydrolase_fold"/>
</dbReference>
<dbReference type="Gene3D" id="3.40.50.1820">
    <property type="entry name" value="alpha/beta hydrolase"/>
    <property type="match status" value="1"/>
</dbReference>
<reference evidence="3 4" key="1">
    <citation type="submission" date="2017-04" db="EMBL/GenBank/DDBJ databases">
        <title>Draft genome sequence of Marssonina coronaria NL1: causal agent of apple blotch.</title>
        <authorList>
            <person name="Cheng Q."/>
        </authorList>
    </citation>
    <scope>NUCLEOTIDE SEQUENCE [LARGE SCALE GENOMIC DNA]</scope>
    <source>
        <strain evidence="3 4">NL1</strain>
    </source>
</reference>
<dbReference type="AlphaFoldDB" id="A0A218Z3N4"/>
<dbReference type="EMBL" id="MZNU01000218">
    <property type="protein sequence ID" value="OWP02669.1"/>
    <property type="molecule type" value="Genomic_DNA"/>
</dbReference>
<keyword evidence="4" id="KW-1185">Reference proteome</keyword>
<dbReference type="InParanoid" id="A0A218Z3N4"/>
<organism evidence="3 4">
    <name type="scientific">Diplocarpon coronariae</name>
    <dbReference type="NCBI Taxonomy" id="2795749"/>
    <lineage>
        <taxon>Eukaryota</taxon>
        <taxon>Fungi</taxon>
        <taxon>Dikarya</taxon>
        <taxon>Ascomycota</taxon>
        <taxon>Pezizomycotina</taxon>
        <taxon>Leotiomycetes</taxon>
        <taxon>Helotiales</taxon>
        <taxon>Drepanopezizaceae</taxon>
        <taxon>Diplocarpon</taxon>
    </lineage>
</organism>
<comment type="caution">
    <text evidence="3">The sequence shown here is derived from an EMBL/GenBank/DDBJ whole genome shotgun (WGS) entry which is preliminary data.</text>
</comment>
<evidence type="ECO:0000313" key="3">
    <source>
        <dbReference type="EMBL" id="OWP02669.1"/>
    </source>
</evidence>
<evidence type="ECO:0000259" key="2">
    <source>
        <dbReference type="Pfam" id="PF12697"/>
    </source>
</evidence>
<sequence length="319" mass="35180">MLLLKLLPIVGFTAMSLASPVRDTRSPDETSLSFATPEIKTQEPAPAETSATEFRQKLPLLVIVPGAWQLPQAWYDFLEVLRKADIEYLYVPNESVGTKPTVGLAGDTKNLQATLGRLVKEGRECILLGHSYGGLVISSATEGFDIKSVRKRGEKGGVVMTVFMAAFVVPENESLLKFLGGEPAPWMLIEENAYVVGDKSKLADVAFNDIQDEKVVEKYSEFMARSSLLAFTEPNTYAPWDHGVPAAYIRTTDDNAVPLEVQNGMFRYLDERTDAFIFQIFAGHCPWISQPEDVRMTLEDILGLASLHSVTVKADGSDE</sequence>
<gene>
    <name evidence="3" type="ORF">B2J93_6634</name>
</gene>
<dbReference type="OrthoDB" id="1263307at2759"/>
<dbReference type="InterPro" id="IPR000073">
    <property type="entry name" value="AB_hydrolase_1"/>
</dbReference>
<protein>
    <recommendedName>
        <fullName evidence="2">AB hydrolase-1 domain-containing protein</fullName>
    </recommendedName>
</protein>
<feature type="signal peptide" evidence="1">
    <location>
        <begin position="1"/>
        <end position="18"/>
    </location>
</feature>
<feature type="domain" description="AB hydrolase-1" evidence="2">
    <location>
        <begin position="61"/>
        <end position="294"/>
    </location>
</feature>
<evidence type="ECO:0000256" key="1">
    <source>
        <dbReference type="SAM" id="SignalP"/>
    </source>
</evidence>
<name>A0A218Z3N4_9HELO</name>
<dbReference type="PANTHER" id="PTHR37017:SF13">
    <property type="entry name" value="AB HYDROLASE-1 DOMAIN-CONTAINING PROTEIN"/>
    <property type="match status" value="1"/>
</dbReference>
<dbReference type="InterPro" id="IPR052897">
    <property type="entry name" value="Sec-Metab_Biosynth_Hydrolase"/>
</dbReference>
<dbReference type="SUPFAM" id="SSF53474">
    <property type="entry name" value="alpha/beta-Hydrolases"/>
    <property type="match status" value="1"/>
</dbReference>
<keyword evidence="1" id="KW-0732">Signal</keyword>
<dbReference type="PANTHER" id="PTHR37017">
    <property type="entry name" value="AB HYDROLASE-1 DOMAIN-CONTAINING PROTEIN-RELATED"/>
    <property type="match status" value="1"/>
</dbReference>
<accession>A0A218Z3N4</accession>
<dbReference type="Pfam" id="PF12697">
    <property type="entry name" value="Abhydrolase_6"/>
    <property type="match status" value="1"/>
</dbReference>
<feature type="chain" id="PRO_5012533019" description="AB hydrolase-1 domain-containing protein" evidence="1">
    <location>
        <begin position="19"/>
        <end position="319"/>
    </location>
</feature>
<dbReference type="STRING" id="503106.A0A218Z3N4"/>
<evidence type="ECO:0000313" key="4">
    <source>
        <dbReference type="Proteomes" id="UP000242519"/>
    </source>
</evidence>
<proteinExistence type="predicted"/>
<dbReference type="Proteomes" id="UP000242519">
    <property type="component" value="Unassembled WGS sequence"/>
</dbReference>